<dbReference type="Pfam" id="PF00240">
    <property type="entry name" value="ubiquitin"/>
    <property type="match status" value="1"/>
</dbReference>
<dbReference type="GeneID" id="24439168"/>
<dbReference type="KEGG" id="tet:TTHERM_000473360"/>
<keyword evidence="2" id="KW-0689">Ribosomal protein</keyword>
<evidence type="ECO:0000313" key="2">
    <source>
        <dbReference type="EMBL" id="EWS72043.1"/>
    </source>
</evidence>
<dbReference type="Gene3D" id="3.10.20.90">
    <property type="entry name" value="Phosphatidylinositol 3-kinase Catalytic Subunit, Chain A, domain 1"/>
    <property type="match status" value="1"/>
</dbReference>
<dbReference type="SUPFAM" id="SSF54236">
    <property type="entry name" value="Ubiquitin-like"/>
    <property type="match status" value="1"/>
</dbReference>
<dbReference type="InterPro" id="IPR050158">
    <property type="entry name" value="Ubiquitin_ubiquitin-like"/>
</dbReference>
<dbReference type="eggNOG" id="KOG0001">
    <property type="taxonomic scope" value="Eukaryota"/>
</dbReference>
<evidence type="ECO:0000259" key="1">
    <source>
        <dbReference type="PROSITE" id="PS50053"/>
    </source>
</evidence>
<reference evidence="3" key="1">
    <citation type="journal article" date="2006" name="PLoS Biol.">
        <title>Macronuclear genome sequence of the ciliate Tetrahymena thermophila, a model eukaryote.</title>
        <authorList>
            <person name="Eisen J.A."/>
            <person name="Coyne R.S."/>
            <person name="Wu M."/>
            <person name="Wu D."/>
            <person name="Thiagarajan M."/>
            <person name="Wortman J.R."/>
            <person name="Badger J.H."/>
            <person name="Ren Q."/>
            <person name="Amedeo P."/>
            <person name="Jones K.M."/>
            <person name="Tallon L.J."/>
            <person name="Delcher A.L."/>
            <person name="Salzberg S.L."/>
            <person name="Silva J.C."/>
            <person name="Haas B.J."/>
            <person name="Majoros W.H."/>
            <person name="Farzad M."/>
            <person name="Carlton J.M."/>
            <person name="Smith R.K. Jr."/>
            <person name="Garg J."/>
            <person name="Pearlman R.E."/>
            <person name="Karrer K.M."/>
            <person name="Sun L."/>
            <person name="Manning G."/>
            <person name="Elde N.C."/>
            <person name="Turkewitz A.P."/>
            <person name="Asai D.J."/>
            <person name="Wilkes D.E."/>
            <person name="Wang Y."/>
            <person name="Cai H."/>
            <person name="Collins K."/>
            <person name="Stewart B.A."/>
            <person name="Lee S.R."/>
            <person name="Wilamowska K."/>
            <person name="Weinberg Z."/>
            <person name="Ruzzo W.L."/>
            <person name="Wloga D."/>
            <person name="Gaertig J."/>
            <person name="Frankel J."/>
            <person name="Tsao C.-C."/>
            <person name="Gorovsky M.A."/>
            <person name="Keeling P.J."/>
            <person name="Waller R.F."/>
            <person name="Patron N.J."/>
            <person name="Cherry J.M."/>
            <person name="Stover N.A."/>
            <person name="Krieger C.J."/>
            <person name="del Toro C."/>
            <person name="Ryder H.F."/>
            <person name="Williamson S.C."/>
            <person name="Barbeau R.A."/>
            <person name="Hamilton E.P."/>
            <person name="Orias E."/>
        </authorList>
    </citation>
    <scope>NUCLEOTIDE SEQUENCE [LARGE SCALE GENOMIC DNA]</scope>
    <source>
        <strain evidence="3">SB210</strain>
    </source>
</reference>
<keyword evidence="3" id="KW-1185">Reference proteome</keyword>
<dbReference type="AlphaFoldDB" id="W7X6N9"/>
<dbReference type="PANTHER" id="PTHR10666">
    <property type="entry name" value="UBIQUITIN"/>
    <property type="match status" value="1"/>
</dbReference>
<dbReference type="eggNOG" id="KOG4508">
    <property type="taxonomic scope" value="Eukaryota"/>
</dbReference>
<dbReference type="RefSeq" id="XP_012655418.1">
    <property type="nucleotide sequence ID" value="XM_012799964.1"/>
</dbReference>
<dbReference type="InterPro" id="IPR029071">
    <property type="entry name" value="Ubiquitin-like_domsf"/>
</dbReference>
<dbReference type="PROSITE" id="PS50053">
    <property type="entry name" value="UBIQUITIN_2"/>
    <property type="match status" value="1"/>
</dbReference>
<evidence type="ECO:0000313" key="3">
    <source>
        <dbReference type="Proteomes" id="UP000009168"/>
    </source>
</evidence>
<dbReference type="STRING" id="312017.W7X6N9"/>
<dbReference type="InParanoid" id="W7X6N9"/>
<dbReference type="SMART" id="SM00213">
    <property type="entry name" value="UBQ"/>
    <property type="match status" value="1"/>
</dbReference>
<gene>
    <name evidence="2" type="ORF">TTHERM_000473360</name>
</gene>
<name>W7X6N9_TETTS</name>
<sequence length="80" mass="9472">MILYIKTIDEKMIYIECECTDNVQRVKELVQIKLNMPIERQRIIFAGKQLEDHRILAGYGIQKESTLYVVDRQLKGCQQK</sequence>
<dbReference type="InterPro" id="IPR019956">
    <property type="entry name" value="Ubiquitin_dom"/>
</dbReference>
<dbReference type="Proteomes" id="UP000009168">
    <property type="component" value="Unassembled WGS sequence"/>
</dbReference>
<keyword evidence="2" id="KW-0687">Ribonucleoprotein</keyword>
<dbReference type="PRINTS" id="PR00348">
    <property type="entry name" value="UBIQUITIN"/>
</dbReference>
<organism evidence="2 3">
    <name type="scientific">Tetrahymena thermophila (strain SB210)</name>
    <dbReference type="NCBI Taxonomy" id="312017"/>
    <lineage>
        <taxon>Eukaryota</taxon>
        <taxon>Sar</taxon>
        <taxon>Alveolata</taxon>
        <taxon>Ciliophora</taxon>
        <taxon>Intramacronucleata</taxon>
        <taxon>Oligohymenophorea</taxon>
        <taxon>Hymenostomatida</taxon>
        <taxon>Tetrahymenina</taxon>
        <taxon>Tetrahymenidae</taxon>
        <taxon>Tetrahymena</taxon>
    </lineage>
</organism>
<accession>W7X6N9</accession>
<dbReference type="InterPro" id="IPR000626">
    <property type="entry name" value="Ubiquitin-like_dom"/>
</dbReference>
<proteinExistence type="predicted"/>
<dbReference type="OrthoDB" id="428577at2759"/>
<dbReference type="GO" id="GO:0005840">
    <property type="term" value="C:ribosome"/>
    <property type="evidence" value="ECO:0007669"/>
    <property type="project" value="UniProtKB-KW"/>
</dbReference>
<dbReference type="EMBL" id="GG662472">
    <property type="protein sequence ID" value="EWS72043.1"/>
    <property type="molecule type" value="Genomic_DNA"/>
</dbReference>
<protein>
    <submittedName>
        <fullName evidence="2">Ubiquitin/40S ribosomal protein S27a fusion protein</fullName>
    </submittedName>
</protein>
<feature type="domain" description="Ubiquitin-like" evidence="1">
    <location>
        <begin position="1"/>
        <end position="76"/>
    </location>
</feature>